<feature type="region of interest" description="Disordered" evidence="1">
    <location>
        <begin position="372"/>
        <end position="459"/>
    </location>
</feature>
<accession>A0AAE1GNH6</accession>
<feature type="compositionally biased region" description="Acidic residues" evidence="1">
    <location>
        <begin position="418"/>
        <end position="459"/>
    </location>
</feature>
<name>A0AAE1GNH6_9NEOP</name>
<evidence type="ECO:0000256" key="1">
    <source>
        <dbReference type="SAM" id="MobiDB-lite"/>
    </source>
</evidence>
<dbReference type="AlphaFoldDB" id="A0AAE1GNH6"/>
<feature type="compositionally biased region" description="Basic residues" evidence="1">
    <location>
        <begin position="392"/>
        <end position="411"/>
    </location>
</feature>
<feature type="region of interest" description="Disordered" evidence="1">
    <location>
        <begin position="219"/>
        <end position="242"/>
    </location>
</feature>
<reference evidence="2" key="1">
    <citation type="submission" date="2021-07" db="EMBL/GenBank/DDBJ databases">
        <authorList>
            <person name="Catto M.A."/>
            <person name="Jacobson A."/>
            <person name="Kennedy G."/>
            <person name="Labadie P."/>
            <person name="Hunt B.G."/>
            <person name="Srinivasan R."/>
        </authorList>
    </citation>
    <scope>NUCLEOTIDE SEQUENCE</scope>
    <source>
        <strain evidence="2">PL_HMW_Pooled</strain>
        <tissue evidence="2">Head</tissue>
    </source>
</reference>
<dbReference type="EMBL" id="JAHWGI010000003">
    <property type="protein sequence ID" value="KAK3907195.1"/>
    <property type="molecule type" value="Genomic_DNA"/>
</dbReference>
<feature type="compositionally biased region" description="Basic and acidic residues" evidence="1">
    <location>
        <begin position="380"/>
        <end position="391"/>
    </location>
</feature>
<comment type="caution">
    <text evidence="2">The sequence shown here is derived from an EMBL/GenBank/DDBJ whole genome shotgun (WGS) entry which is preliminary data.</text>
</comment>
<feature type="compositionally biased region" description="Basic and acidic residues" evidence="1">
    <location>
        <begin position="223"/>
        <end position="239"/>
    </location>
</feature>
<gene>
    <name evidence="2" type="ORF">KUF71_002885</name>
</gene>
<keyword evidence="3" id="KW-1185">Reference proteome</keyword>
<dbReference type="Proteomes" id="UP001219518">
    <property type="component" value="Unassembled WGS sequence"/>
</dbReference>
<feature type="region of interest" description="Disordered" evidence="1">
    <location>
        <begin position="127"/>
        <end position="169"/>
    </location>
</feature>
<evidence type="ECO:0008006" key="4">
    <source>
        <dbReference type="Google" id="ProtNLM"/>
    </source>
</evidence>
<evidence type="ECO:0000313" key="2">
    <source>
        <dbReference type="EMBL" id="KAK3907195.1"/>
    </source>
</evidence>
<sequence>MTNYFKDDEKELMKRIKDKNHPDKIRNRIRYSVDRSTIPMSQLKPYDPFLKKSAVDTKRNLKKAKAAGQMGNANDLVSKKRKSLDADRNANVTEIKVGFDSLNNSTADDTERNVKKAKADGNAINDLVPYRKRKSQEADRYDSEMKVAKETDISGDDQDSSDKEMDSNCNGNCQMTDFYRKELLAAQQRIIELQTETRHLQESNRKTVEDFSAQLAALNKNLKPREGSKKKQKTDDVPNHNKSFLHNAQEWTGACMLNDIDKVPEGMVHFGDKIFVDKKDIASKVEATSMEVRKRLKAILELIYPQDILRRTLDVTKAKFPNPLPISPTTVTIIAMALDKMLWDGPVDVTRSSVSSTIRRVMNAMREDAKIKSLPAEEQEERKRMKAEKVKASRAAKKRSNPGPRKNKSGRKNAITSSDEDSQEEDKDDDSQDEEEDKDDDSQDEEKDAGENSPDEEED</sequence>
<feature type="compositionally biased region" description="Basic and acidic residues" evidence="1">
    <location>
        <begin position="135"/>
        <end position="152"/>
    </location>
</feature>
<organism evidence="2 3">
    <name type="scientific">Frankliniella fusca</name>
    <dbReference type="NCBI Taxonomy" id="407009"/>
    <lineage>
        <taxon>Eukaryota</taxon>
        <taxon>Metazoa</taxon>
        <taxon>Ecdysozoa</taxon>
        <taxon>Arthropoda</taxon>
        <taxon>Hexapoda</taxon>
        <taxon>Insecta</taxon>
        <taxon>Pterygota</taxon>
        <taxon>Neoptera</taxon>
        <taxon>Paraneoptera</taxon>
        <taxon>Thysanoptera</taxon>
        <taxon>Terebrantia</taxon>
        <taxon>Thripoidea</taxon>
        <taxon>Thripidae</taxon>
        <taxon>Frankliniella</taxon>
    </lineage>
</organism>
<reference evidence="2" key="2">
    <citation type="journal article" date="2023" name="BMC Genomics">
        <title>Pest status, molecular evolution, and epigenetic factors derived from the genome assembly of Frankliniella fusca, a thysanopteran phytovirus vector.</title>
        <authorList>
            <person name="Catto M.A."/>
            <person name="Labadie P.E."/>
            <person name="Jacobson A.L."/>
            <person name="Kennedy G.G."/>
            <person name="Srinivasan R."/>
            <person name="Hunt B.G."/>
        </authorList>
    </citation>
    <scope>NUCLEOTIDE SEQUENCE</scope>
    <source>
        <strain evidence="2">PL_HMW_Pooled</strain>
    </source>
</reference>
<proteinExistence type="predicted"/>
<protein>
    <recommendedName>
        <fullName evidence="4">BEN domain-containing protein</fullName>
    </recommendedName>
</protein>
<evidence type="ECO:0000313" key="3">
    <source>
        <dbReference type="Proteomes" id="UP001219518"/>
    </source>
</evidence>